<accession>A0A443JR18</accession>
<reference evidence="1 2" key="1">
    <citation type="submission" date="2019-01" db="EMBL/GenBank/DDBJ databases">
        <title>Sinorhodobacter populi sp. nov. isolated from the symptomatic bark tissue of Populus euramericana canker.</title>
        <authorList>
            <person name="Xu G."/>
        </authorList>
    </citation>
    <scope>NUCLEOTIDE SEQUENCE [LARGE SCALE GENOMIC DNA]</scope>
    <source>
        <strain evidence="1 2">SK2B-1</strain>
    </source>
</reference>
<dbReference type="Proteomes" id="UP000284476">
    <property type="component" value="Unassembled WGS sequence"/>
</dbReference>
<name>A0A443JR18_9RHOB</name>
<evidence type="ECO:0000313" key="1">
    <source>
        <dbReference type="EMBL" id="RWR22955.1"/>
    </source>
</evidence>
<dbReference type="RefSeq" id="WP_128207939.1">
    <property type="nucleotide sequence ID" value="NZ_JBHRSO010000013.1"/>
</dbReference>
<gene>
    <name evidence="1" type="ORF">D2T30_04830</name>
</gene>
<dbReference type="InterPro" id="IPR014115">
    <property type="entry name" value="TrbI_Ftype"/>
</dbReference>
<protein>
    <submittedName>
        <fullName evidence="1">Conjugal transfer protein</fullName>
    </submittedName>
</protein>
<sequence>MLIGHVMTAMVSIASTLGIVLWTQPVGLPTGIVTIDATEAVLAFIKSGGRDMPDADYETEALKYQADLEAAIETFARDHSVIVVNAAAVLAGAPDITDRVSAEALAKASDHGVQP</sequence>
<comment type="caution">
    <text evidence="1">The sequence shown here is derived from an EMBL/GenBank/DDBJ whole genome shotgun (WGS) entry which is preliminary data.</text>
</comment>
<organism evidence="1 2">
    <name type="scientific">Paenirhodobacter populi</name>
    <dbReference type="NCBI Taxonomy" id="2306993"/>
    <lineage>
        <taxon>Bacteria</taxon>
        <taxon>Pseudomonadati</taxon>
        <taxon>Pseudomonadota</taxon>
        <taxon>Alphaproteobacteria</taxon>
        <taxon>Rhodobacterales</taxon>
        <taxon>Rhodobacter group</taxon>
        <taxon>Paenirhodobacter</taxon>
    </lineage>
</organism>
<dbReference type="Pfam" id="PF09677">
    <property type="entry name" value="TrbI_Ftype"/>
    <property type="match status" value="1"/>
</dbReference>
<evidence type="ECO:0000313" key="2">
    <source>
        <dbReference type="Proteomes" id="UP000284476"/>
    </source>
</evidence>
<proteinExistence type="predicted"/>
<dbReference type="EMBL" id="SAUZ01000004">
    <property type="protein sequence ID" value="RWR22955.1"/>
    <property type="molecule type" value="Genomic_DNA"/>
</dbReference>
<dbReference type="AlphaFoldDB" id="A0A443JR18"/>